<organism evidence="21 22">
    <name type="scientific">Ceratocystis pirilliformis</name>
    <dbReference type="NCBI Taxonomy" id="259994"/>
    <lineage>
        <taxon>Eukaryota</taxon>
        <taxon>Fungi</taxon>
        <taxon>Dikarya</taxon>
        <taxon>Ascomycota</taxon>
        <taxon>Pezizomycotina</taxon>
        <taxon>Sordariomycetes</taxon>
        <taxon>Hypocreomycetidae</taxon>
        <taxon>Microascales</taxon>
        <taxon>Ceratocystidaceae</taxon>
        <taxon>Ceratocystis</taxon>
    </lineage>
</organism>
<evidence type="ECO:0000256" key="7">
    <source>
        <dbReference type="ARBA" id="ARBA00022816"/>
    </source>
</evidence>
<evidence type="ECO:0000256" key="16">
    <source>
        <dbReference type="RuleBase" id="RU000492"/>
    </source>
</evidence>
<feature type="compositionally biased region" description="Polar residues" evidence="17">
    <location>
        <begin position="455"/>
        <end position="472"/>
    </location>
</feature>
<comment type="catalytic activity">
    <reaction evidence="14">
        <text>ATP + H2O = ADP + phosphate + H(+)</text>
        <dbReference type="Rhea" id="RHEA:13065"/>
        <dbReference type="ChEBI" id="CHEBI:15377"/>
        <dbReference type="ChEBI" id="CHEBI:15378"/>
        <dbReference type="ChEBI" id="CHEBI:30616"/>
        <dbReference type="ChEBI" id="CHEBI:43474"/>
        <dbReference type="ChEBI" id="CHEBI:456216"/>
        <dbReference type="EC" id="3.6.4.13"/>
    </reaction>
</comment>
<dbReference type="PANTHER" id="PTHR47960">
    <property type="entry name" value="DEAD-BOX ATP-DEPENDENT RNA HELICASE 50"/>
    <property type="match status" value="1"/>
</dbReference>
<dbReference type="SUPFAM" id="SSF52540">
    <property type="entry name" value="P-loop containing nucleoside triphosphate hydrolases"/>
    <property type="match status" value="1"/>
</dbReference>
<sequence length="579" mass="64139">MADAIIDKLKATSISEGDEWKKSLNIPAKDSRTQTEDVTNTKGLEFEDFQLKRDLLMGIFEAGFEKPSPIQEEAIPVALTGRDVLARAKNGTGKTAAFVIPALEKINPKVSKIQCLILVPTRELAMQTSQVCKTLGKHLGINVMVTTGGTGLRDDIVRLQDPVHVVVGTPGRILDLAGKNVANLSECPMFIMDEADKLLSAEFTPVIEQLLQYHPKDRQVMLFSATFPVEVKGFSDKNMNNPHEINLMDELTLRGITQYYAYVDEKDKVHCLNTLFSRLKINQSIIFCNSTNRVELLAKKITELGYSCFYSHAKMAQTARNRVFHDFRKGVCRNLVCSDLLTRGIDIQAVNVVINFDFPKNAETYLHRIGRSGRYGHLGLAINLINWEDRFNLYNIERELGTEIAAIPSVIDKSLYVYDNPENIPRPINTAQITPARAAQQQAQAQPAGPSQNATWQGQSGFAQNAPNQGQYAGQHPGQHQSQNQSQHPGQHQSQHPSQHQGQQQHQGQYQGQYPGQHQGQGQRINGNGNGNASANGNGNTNNNHHWRQQNGRGRGGYGRGQGRSGPNGNGNRGGRQQN</sequence>
<feature type="compositionally biased region" description="Gly residues" evidence="17">
    <location>
        <begin position="553"/>
        <end position="579"/>
    </location>
</feature>
<dbReference type="GO" id="GO:0003724">
    <property type="term" value="F:RNA helicase activity"/>
    <property type="evidence" value="ECO:0007669"/>
    <property type="project" value="UniProtKB-EC"/>
</dbReference>
<dbReference type="GO" id="GO:0016787">
    <property type="term" value="F:hydrolase activity"/>
    <property type="evidence" value="ECO:0007669"/>
    <property type="project" value="UniProtKB-KW"/>
</dbReference>
<feature type="domain" description="DEAD-box RNA helicase Q" evidence="20">
    <location>
        <begin position="44"/>
        <end position="72"/>
    </location>
</feature>
<dbReference type="CDD" id="cd18787">
    <property type="entry name" value="SF2_C_DEAD"/>
    <property type="match status" value="1"/>
</dbReference>
<keyword evidence="22" id="KW-1185">Reference proteome</keyword>
<evidence type="ECO:0000256" key="12">
    <source>
        <dbReference type="ARBA" id="ARBA00040210"/>
    </source>
</evidence>
<dbReference type="EMBL" id="JAWDJO010000061">
    <property type="protein sequence ID" value="KAL1896237.1"/>
    <property type="molecule type" value="Genomic_DNA"/>
</dbReference>
<feature type="region of interest" description="Disordered" evidence="17">
    <location>
        <begin position="434"/>
        <end position="579"/>
    </location>
</feature>
<feature type="domain" description="Helicase ATP-binding" evidence="18">
    <location>
        <begin position="75"/>
        <end position="245"/>
    </location>
</feature>
<gene>
    <name evidence="21" type="primary">DHH1</name>
    <name evidence="21" type="ORF">Cpir12675_002883</name>
</gene>
<evidence type="ECO:0000313" key="22">
    <source>
        <dbReference type="Proteomes" id="UP001583280"/>
    </source>
</evidence>
<reference evidence="21 22" key="1">
    <citation type="journal article" date="2024" name="IMA Fungus">
        <title>IMA Genome - F19 : A genome assembly and annotation guide to empower mycologists, including annotated draft genome sequences of Ceratocystis pirilliformis, Diaporthe australafricana, Fusarium ophioides, Paecilomyces lecythidis, and Sporothrix stenoceras.</title>
        <authorList>
            <person name="Aylward J."/>
            <person name="Wilson A.M."/>
            <person name="Visagie C.M."/>
            <person name="Spraker J."/>
            <person name="Barnes I."/>
            <person name="Buitendag C."/>
            <person name="Ceriani C."/>
            <person name="Del Mar Angel L."/>
            <person name="du Plessis D."/>
            <person name="Fuchs T."/>
            <person name="Gasser K."/>
            <person name="Kramer D."/>
            <person name="Li W."/>
            <person name="Munsamy K."/>
            <person name="Piso A."/>
            <person name="Price J.L."/>
            <person name="Sonnekus B."/>
            <person name="Thomas C."/>
            <person name="van der Nest A."/>
            <person name="van Dijk A."/>
            <person name="van Heerden A."/>
            <person name="van Vuuren N."/>
            <person name="Yilmaz N."/>
            <person name="Duong T.A."/>
            <person name="van der Merwe N.A."/>
            <person name="Wingfield M.J."/>
            <person name="Wingfield B.D."/>
        </authorList>
    </citation>
    <scope>NUCLEOTIDE SEQUENCE [LARGE SCALE GENOMIC DNA]</scope>
    <source>
        <strain evidence="21 22">CMW 12675</strain>
    </source>
</reference>
<evidence type="ECO:0000256" key="14">
    <source>
        <dbReference type="ARBA" id="ARBA00047984"/>
    </source>
</evidence>
<feature type="domain" description="Helicase C-terminal" evidence="19">
    <location>
        <begin position="255"/>
        <end position="415"/>
    </location>
</feature>
<dbReference type="Gene3D" id="3.40.50.300">
    <property type="entry name" value="P-loop containing nucleotide triphosphate hydrolases"/>
    <property type="match status" value="2"/>
</dbReference>
<evidence type="ECO:0000256" key="2">
    <source>
        <dbReference type="ARBA" id="ARBA00012552"/>
    </source>
</evidence>
<evidence type="ECO:0000259" key="20">
    <source>
        <dbReference type="PROSITE" id="PS51195"/>
    </source>
</evidence>
<keyword evidence="10" id="KW-0694">RNA-binding</keyword>
<keyword evidence="6 16" id="KW-0347">Helicase</keyword>
<keyword evidence="7" id="KW-0813">Transport</keyword>
<evidence type="ECO:0000256" key="3">
    <source>
        <dbReference type="ARBA" id="ARBA00022664"/>
    </source>
</evidence>
<comment type="subcellular location">
    <subcellularLocation>
        <location evidence="1">Cytoplasm</location>
        <location evidence="1">P-body</location>
    </subcellularLocation>
</comment>
<evidence type="ECO:0000256" key="8">
    <source>
        <dbReference type="ARBA" id="ARBA00022840"/>
    </source>
</evidence>
<evidence type="ECO:0000256" key="13">
    <source>
        <dbReference type="ARBA" id="ARBA00040448"/>
    </source>
</evidence>
<evidence type="ECO:0000256" key="5">
    <source>
        <dbReference type="ARBA" id="ARBA00022801"/>
    </source>
</evidence>
<dbReference type="InterPro" id="IPR011545">
    <property type="entry name" value="DEAD/DEAH_box_helicase_dom"/>
</dbReference>
<evidence type="ECO:0000256" key="1">
    <source>
        <dbReference type="ARBA" id="ARBA00004201"/>
    </source>
</evidence>
<dbReference type="InterPro" id="IPR000629">
    <property type="entry name" value="RNA-helicase_DEAD-box_CS"/>
</dbReference>
<name>A0ABR3Z7R0_9PEZI</name>
<dbReference type="PROSITE" id="PS00039">
    <property type="entry name" value="DEAD_ATP_HELICASE"/>
    <property type="match status" value="1"/>
</dbReference>
<dbReference type="PROSITE" id="PS51194">
    <property type="entry name" value="HELICASE_CTER"/>
    <property type="match status" value="1"/>
</dbReference>
<dbReference type="Proteomes" id="UP001583280">
    <property type="component" value="Unassembled WGS sequence"/>
</dbReference>
<feature type="compositionally biased region" description="Low complexity" evidence="17">
    <location>
        <begin position="434"/>
        <end position="454"/>
    </location>
</feature>
<keyword evidence="7" id="KW-0509">mRNA transport</keyword>
<dbReference type="InterPro" id="IPR001650">
    <property type="entry name" value="Helicase_C-like"/>
</dbReference>
<comment type="similarity">
    <text evidence="11">Belongs to the DEAD box helicase family. DDX6/DHH1 subfamily.</text>
</comment>
<dbReference type="PROSITE" id="PS51192">
    <property type="entry name" value="HELICASE_ATP_BIND_1"/>
    <property type="match status" value="1"/>
</dbReference>
<dbReference type="CDD" id="cd17940">
    <property type="entry name" value="DEADc_DDX6"/>
    <property type="match status" value="1"/>
</dbReference>
<evidence type="ECO:0000256" key="10">
    <source>
        <dbReference type="ARBA" id="ARBA00022884"/>
    </source>
</evidence>
<keyword evidence="3" id="KW-0507">mRNA processing</keyword>
<keyword evidence="4 16" id="KW-0547">Nucleotide-binding</keyword>
<evidence type="ECO:0000313" key="21">
    <source>
        <dbReference type="EMBL" id="KAL1896237.1"/>
    </source>
</evidence>
<dbReference type="Pfam" id="PF00271">
    <property type="entry name" value="Helicase_C"/>
    <property type="match status" value="1"/>
</dbReference>
<evidence type="ECO:0000259" key="18">
    <source>
        <dbReference type="PROSITE" id="PS51192"/>
    </source>
</evidence>
<accession>A0ABR3Z7R0</accession>
<proteinExistence type="inferred from homology"/>
<dbReference type="SMART" id="SM00487">
    <property type="entry name" value="DEXDc"/>
    <property type="match status" value="1"/>
</dbReference>
<evidence type="ECO:0000256" key="17">
    <source>
        <dbReference type="SAM" id="MobiDB-lite"/>
    </source>
</evidence>
<keyword evidence="8 16" id="KW-0067">ATP-binding</keyword>
<evidence type="ECO:0000259" key="19">
    <source>
        <dbReference type="PROSITE" id="PS51194"/>
    </source>
</evidence>
<dbReference type="InterPro" id="IPR014014">
    <property type="entry name" value="RNA_helicase_DEAD_Q_motif"/>
</dbReference>
<dbReference type="EC" id="3.6.4.13" evidence="2"/>
<keyword evidence="5 16" id="KW-0378">Hydrolase</keyword>
<protein>
    <recommendedName>
        <fullName evidence="12">ATP-dependent RNA helicase DHH1</fullName>
        <ecNumber evidence="2">3.6.4.13</ecNumber>
    </recommendedName>
    <alternativeName>
        <fullName evidence="13">ATP-dependent RNA helicase dhh1</fullName>
    </alternativeName>
</protein>
<feature type="short sequence motif" description="Q motif" evidence="15">
    <location>
        <begin position="44"/>
        <end position="72"/>
    </location>
</feature>
<dbReference type="InterPro" id="IPR027417">
    <property type="entry name" value="P-loop_NTPase"/>
</dbReference>
<evidence type="ECO:0000256" key="11">
    <source>
        <dbReference type="ARBA" id="ARBA00038316"/>
    </source>
</evidence>
<dbReference type="SMART" id="SM00490">
    <property type="entry name" value="HELICc"/>
    <property type="match status" value="1"/>
</dbReference>
<feature type="compositionally biased region" description="Low complexity" evidence="17">
    <location>
        <begin position="474"/>
        <end position="552"/>
    </location>
</feature>
<dbReference type="PROSITE" id="PS51195">
    <property type="entry name" value="Q_MOTIF"/>
    <property type="match status" value="1"/>
</dbReference>
<keyword evidence="9" id="KW-0810">Translation regulation</keyword>
<evidence type="ECO:0000256" key="15">
    <source>
        <dbReference type="PROSITE-ProRule" id="PRU00552"/>
    </source>
</evidence>
<comment type="caution">
    <text evidence="21">The sequence shown here is derived from an EMBL/GenBank/DDBJ whole genome shotgun (WGS) entry which is preliminary data.</text>
</comment>
<dbReference type="Pfam" id="PF00270">
    <property type="entry name" value="DEAD"/>
    <property type="match status" value="1"/>
</dbReference>
<evidence type="ECO:0000256" key="9">
    <source>
        <dbReference type="ARBA" id="ARBA00022845"/>
    </source>
</evidence>
<evidence type="ECO:0000256" key="4">
    <source>
        <dbReference type="ARBA" id="ARBA00022741"/>
    </source>
</evidence>
<evidence type="ECO:0000256" key="6">
    <source>
        <dbReference type="ARBA" id="ARBA00022806"/>
    </source>
</evidence>
<dbReference type="InterPro" id="IPR014001">
    <property type="entry name" value="Helicase_ATP-bd"/>
</dbReference>